<reference evidence="2" key="1">
    <citation type="submission" date="2020-11" db="EMBL/GenBank/DDBJ databases">
        <authorList>
            <person name="Tran Van P."/>
        </authorList>
    </citation>
    <scope>NUCLEOTIDE SEQUENCE</scope>
</reference>
<evidence type="ECO:0000256" key="1">
    <source>
        <dbReference type="SAM" id="Phobius"/>
    </source>
</evidence>
<dbReference type="EMBL" id="OC916959">
    <property type="protein sequence ID" value="CAD7645722.1"/>
    <property type="molecule type" value="Genomic_DNA"/>
</dbReference>
<keyword evidence="1" id="KW-1133">Transmembrane helix</keyword>
<feature type="transmembrane region" description="Helical" evidence="1">
    <location>
        <begin position="140"/>
        <end position="163"/>
    </location>
</feature>
<gene>
    <name evidence="2" type="ORF">ONB1V03_LOCUS5356</name>
</gene>
<dbReference type="Proteomes" id="UP000728032">
    <property type="component" value="Unassembled WGS sequence"/>
</dbReference>
<proteinExistence type="predicted"/>
<feature type="transmembrane region" description="Helical" evidence="1">
    <location>
        <begin position="112"/>
        <end position="134"/>
    </location>
</feature>
<evidence type="ECO:0000313" key="3">
    <source>
        <dbReference type="Proteomes" id="UP000728032"/>
    </source>
</evidence>
<accession>A0A7R9LQ40</accession>
<keyword evidence="1" id="KW-0812">Transmembrane</keyword>
<keyword evidence="1" id="KW-0472">Membrane</keyword>
<protein>
    <submittedName>
        <fullName evidence="2">Uncharacterized protein</fullName>
    </submittedName>
</protein>
<evidence type="ECO:0000313" key="2">
    <source>
        <dbReference type="EMBL" id="CAD7645722.1"/>
    </source>
</evidence>
<sequence>MSPCPLLRSYSLVFISIVHIFVIINIIITFNGTYGSLAVIGGGGVASGGETCRRKDVNGNDEVFECPRLFESNKKRFCCGFTPQDKHCCEWSKKSRDIIANPSDVKYLFEGAVAVIIMALLVIGGLIICCCYLFEGAVAVIIMALLVIGGLIICCCVCACCLLSRKRQRRGHVIGKCPSDCHVSSAVHHNTINELFQVFGLNQFCVMSLDRHPPDGTSVTTVTSHPNSASYPVQPNAYPMQNVTAPYDQPPPYNFSQTQPAFNPSYPSYHIK</sequence>
<dbReference type="OrthoDB" id="6513564at2759"/>
<feature type="transmembrane region" description="Helical" evidence="1">
    <location>
        <begin position="12"/>
        <end position="30"/>
    </location>
</feature>
<organism evidence="2">
    <name type="scientific">Oppiella nova</name>
    <dbReference type="NCBI Taxonomy" id="334625"/>
    <lineage>
        <taxon>Eukaryota</taxon>
        <taxon>Metazoa</taxon>
        <taxon>Ecdysozoa</taxon>
        <taxon>Arthropoda</taxon>
        <taxon>Chelicerata</taxon>
        <taxon>Arachnida</taxon>
        <taxon>Acari</taxon>
        <taxon>Acariformes</taxon>
        <taxon>Sarcoptiformes</taxon>
        <taxon>Oribatida</taxon>
        <taxon>Brachypylina</taxon>
        <taxon>Oppioidea</taxon>
        <taxon>Oppiidae</taxon>
        <taxon>Oppiella</taxon>
    </lineage>
</organism>
<keyword evidence="3" id="KW-1185">Reference proteome</keyword>
<dbReference type="AlphaFoldDB" id="A0A7R9LQ40"/>
<name>A0A7R9LQ40_9ACAR</name>
<dbReference type="EMBL" id="CAJPVJ010002134">
    <property type="protein sequence ID" value="CAG2165818.1"/>
    <property type="molecule type" value="Genomic_DNA"/>
</dbReference>